<keyword evidence="3 4" id="KW-0648">Protein biosynthesis</keyword>
<dbReference type="AlphaFoldDB" id="A0A0K1PWV3"/>
<evidence type="ECO:0000259" key="8">
    <source>
        <dbReference type="Pfam" id="PF00707"/>
    </source>
</evidence>
<accession>A0A0K1PWV3</accession>
<evidence type="ECO:0000256" key="4">
    <source>
        <dbReference type="HAMAP-Rule" id="MF_00080"/>
    </source>
</evidence>
<dbReference type="Proteomes" id="UP000064967">
    <property type="component" value="Chromosome"/>
</dbReference>
<evidence type="ECO:0000259" key="9">
    <source>
        <dbReference type="Pfam" id="PF05198"/>
    </source>
</evidence>
<evidence type="ECO:0000256" key="2">
    <source>
        <dbReference type="ARBA" id="ARBA00022540"/>
    </source>
</evidence>
<dbReference type="PROSITE" id="PS00938">
    <property type="entry name" value="IF3"/>
    <property type="match status" value="1"/>
</dbReference>
<evidence type="ECO:0000256" key="6">
    <source>
        <dbReference type="RuleBase" id="RU000646"/>
    </source>
</evidence>
<dbReference type="GO" id="GO:0003743">
    <property type="term" value="F:translation initiation factor activity"/>
    <property type="evidence" value="ECO:0007669"/>
    <property type="project" value="UniProtKB-UniRule"/>
</dbReference>
<dbReference type="PANTHER" id="PTHR10938">
    <property type="entry name" value="TRANSLATION INITIATION FACTOR IF-3"/>
    <property type="match status" value="1"/>
</dbReference>
<dbReference type="PATRIC" id="fig|1391654.3.peg.4728"/>
<dbReference type="InterPro" id="IPR036788">
    <property type="entry name" value="T_IF-3_C_sf"/>
</dbReference>
<comment type="function">
    <text evidence="4 6">IF-3 binds to the 30S ribosomal subunit and shifts the equilibrium between 70S ribosomes and their 50S and 30S subunits in favor of the free subunits, thus enhancing the availability of 30S subunits on which protein synthesis initiation begins.</text>
</comment>
<dbReference type="InterPro" id="IPR019815">
    <property type="entry name" value="Translation_initiation_fac_3_C"/>
</dbReference>
<dbReference type="InterPro" id="IPR036787">
    <property type="entry name" value="T_IF-3_N_sf"/>
</dbReference>
<dbReference type="GO" id="GO:0032790">
    <property type="term" value="P:ribosome disassembly"/>
    <property type="evidence" value="ECO:0007669"/>
    <property type="project" value="TreeGrafter"/>
</dbReference>
<keyword evidence="11" id="KW-1185">Reference proteome</keyword>
<dbReference type="GO" id="GO:0005829">
    <property type="term" value="C:cytosol"/>
    <property type="evidence" value="ECO:0007669"/>
    <property type="project" value="TreeGrafter"/>
</dbReference>
<dbReference type="Pfam" id="PF00707">
    <property type="entry name" value="IF3_C"/>
    <property type="match status" value="1"/>
</dbReference>
<dbReference type="HAMAP" id="MF_00080">
    <property type="entry name" value="IF_3"/>
    <property type="match status" value="1"/>
</dbReference>
<dbReference type="EMBL" id="CP012333">
    <property type="protein sequence ID" value="AKU97997.1"/>
    <property type="molecule type" value="Genomic_DNA"/>
</dbReference>
<sequence length="231" mass="26562">MSMGRPRFDPRQPQRQFQIRVNHRIRVPEVRVIDANGEMLGVLSTHEALRRAQELGLDLVEVNPKAEPPVCKILDFGKYKYEEKKKAGEAKRKQTVVQIKEIKLRPKTDDHDIAFKTNAARRFLEAGHKVKFTVRFRGREITHPEKAQEQLTVLIQGIEDIANVETRAMMEARAMSVLVAPKPAIMQKVAQAKAQREKERQQAEKEGRELPPEPESLPDVEDEDDEDDDED</sequence>
<feature type="compositionally biased region" description="Acidic residues" evidence="7">
    <location>
        <begin position="216"/>
        <end position="231"/>
    </location>
</feature>
<comment type="subunit">
    <text evidence="4 6">Monomer.</text>
</comment>
<comment type="similarity">
    <text evidence="1 4 6">Belongs to the IF-3 family.</text>
</comment>
<feature type="region of interest" description="Disordered" evidence="7">
    <location>
        <begin position="188"/>
        <end position="231"/>
    </location>
</feature>
<dbReference type="Gene3D" id="3.10.20.80">
    <property type="entry name" value="Translation initiation factor 3 (IF-3), N-terminal domain"/>
    <property type="match status" value="1"/>
</dbReference>
<evidence type="ECO:0000313" key="10">
    <source>
        <dbReference type="EMBL" id="AKU97997.1"/>
    </source>
</evidence>
<feature type="domain" description="Translation initiation factor 3 N-terminal" evidence="9">
    <location>
        <begin position="21"/>
        <end position="90"/>
    </location>
</feature>
<feature type="compositionally biased region" description="Basic and acidic residues" evidence="7">
    <location>
        <begin position="194"/>
        <end position="211"/>
    </location>
</feature>
<dbReference type="FunFam" id="3.10.20.80:FF:000001">
    <property type="entry name" value="Translation initiation factor IF-3"/>
    <property type="match status" value="1"/>
</dbReference>
<dbReference type="InterPro" id="IPR019813">
    <property type="entry name" value="Translation_initiation_fac3_CS"/>
</dbReference>
<evidence type="ECO:0000313" key="11">
    <source>
        <dbReference type="Proteomes" id="UP000064967"/>
    </source>
</evidence>
<reference evidence="10 11" key="1">
    <citation type="submission" date="2015-08" db="EMBL/GenBank/DDBJ databases">
        <authorList>
            <person name="Babu N.S."/>
            <person name="Beckwith C.J."/>
            <person name="Beseler K.G."/>
            <person name="Brison A."/>
            <person name="Carone J.V."/>
            <person name="Caskin T.P."/>
            <person name="Diamond M."/>
            <person name="Durham M.E."/>
            <person name="Foxe J.M."/>
            <person name="Go M."/>
            <person name="Henderson B.A."/>
            <person name="Jones I.B."/>
            <person name="McGettigan J.A."/>
            <person name="Micheletti S.J."/>
            <person name="Nasrallah M.E."/>
            <person name="Ortiz D."/>
            <person name="Piller C.R."/>
            <person name="Privatt S.R."/>
            <person name="Schneider S.L."/>
            <person name="Sharp S."/>
            <person name="Smith T.C."/>
            <person name="Stanton J.D."/>
            <person name="Ullery H.E."/>
            <person name="Wilson R.J."/>
            <person name="Serrano M.G."/>
            <person name="Buck G."/>
            <person name="Lee V."/>
            <person name="Wang Y."/>
            <person name="Carvalho R."/>
            <person name="Voegtly L."/>
            <person name="Shi R."/>
            <person name="Duckworth R."/>
            <person name="Johnson A."/>
            <person name="Loviza R."/>
            <person name="Walstead R."/>
            <person name="Shah Z."/>
            <person name="Kiflezghi M."/>
            <person name="Wade K."/>
            <person name="Ball S.L."/>
            <person name="Bradley K.W."/>
            <person name="Asai D.J."/>
            <person name="Bowman C.A."/>
            <person name="Russell D.A."/>
            <person name="Pope W.H."/>
            <person name="Jacobs-Sera D."/>
            <person name="Hendrix R.W."/>
            <person name="Hatfull G.F."/>
        </authorList>
    </citation>
    <scope>NUCLEOTIDE SEQUENCE [LARGE SCALE GENOMIC DNA]</scope>
    <source>
        <strain evidence="10 11">DSM 27648</strain>
    </source>
</reference>
<name>A0A0K1PWV3_9BACT</name>
<dbReference type="GO" id="GO:0016020">
    <property type="term" value="C:membrane"/>
    <property type="evidence" value="ECO:0007669"/>
    <property type="project" value="TreeGrafter"/>
</dbReference>
<evidence type="ECO:0000256" key="5">
    <source>
        <dbReference type="NCBIfam" id="TIGR00168"/>
    </source>
</evidence>
<dbReference type="KEGG" id="llu:AKJ09_04661"/>
<gene>
    <name evidence="4" type="primary">infC</name>
    <name evidence="10" type="ORF">AKJ09_04661</name>
</gene>
<protein>
    <recommendedName>
        <fullName evidence="4 5">Translation initiation factor IF-3</fullName>
    </recommendedName>
</protein>
<dbReference type="STRING" id="1391654.AKJ09_04661"/>
<evidence type="ECO:0000256" key="1">
    <source>
        <dbReference type="ARBA" id="ARBA00005439"/>
    </source>
</evidence>
<evidence type="ECO:0000256" key="3">
    <source>
        <dbReference type="ARBA" id="ARBA00022917"/>
    </source>
</evidence>
<dbReference type="PANTHER" id="PTHR10938:SF0">
    <property type="entry name" value="TRANSLATION INITIATION FACTOR IF-3, MITOCHONDRIAL"/>
    <property type="match status" value="1"/>
</dbReference>
<proteinExistence type="inferred from homology"/>
<dbReference type="SUPFAM" id="SSF54364">
    <property type="entry name" value="Translation initiation factor IF3, N-terminal domain"/>
    <property type="match status" value="1"/>
</dbReference>
<dbReference type="Pfam" id="PF05198">
    <property type="entry name" value="IF3_N"/>
    <property type="match status" value="1"/>
</dbReference>
<dbReference type="GO" id="GO:0043022">
    <property type="term" value="F:ribosome binding"/>
    <property type="evidence" value="ECO:0007669"/>
    <property type="project" value="UniProtKB-ARBA"/>
</dbReference>
<evidence type="ECO:0000256" key="7">
    <source>
        <dbReference type="SAM" id="MobiDB-lite"/>
    </source>
</evidence>
<keyword evidence="4" id="KW-0963">Cytoplasm</keyword>
<dbReference type="SUPFAM" id="SSF55200">
    <property type="entry name" value="Translation initiation factor IF3, C-terminal domain"/>
    <property type="match status" value="1"/>
</dbReference>
<dbReference type="NCBIfam" id="TIGR00168">
    <property type="entry name" value="infC"/>
    <property type="match status" value="1"/>
</dbReference>
<comment type="subcellular location">
    <subcellularLocation>
        <location evidence="4 6">Cytoplasm</location>
    </subcellularLocation>
</comment>
<feature type="domain" description="Translation initiation factor 3 C-terminal" evidence="8">
    <location>
        <begin position="97"/>
        <end position="182"/>
    </location>
</feature>
<dbReference type="FunFam" id="3.30.110.10:FF:000001">
    <property type="entry name" value="Translation initiation factor IF-3"/>
    <property type="match status" value="1"/>
</dbReference>
<dbReference type="InterPro" id="IPR001288">
    <property type="entry name" value="Translation_initiation_fac_3"/>
</dbReference>
<dbReference type="InterPro" id="IPR019814">
    <property type="entry name" value="Translation_initiation_fac_3_N"/>
</dbReference>
<keyword evidence="2 4" id="KW-0396">Initiation factor</keyword>
<dbReference type="Gene3D" id="3.30.110.10">
    <property type="entry name" value="Translation initiation factor 3 (IF-3), C-terminal domain"/>
    <property type="match status" value="1"/>
</dbReference>
<organism evidence="10 11">
    <name type="scientific">Labilithrix luteola</name>
    <dbReference type="NCBI Taxonomy" id="1391654"/>
    <lineage>
        <taxon>Bacteria</taxon>
        <taxon>Pseudomonadati</taxon>
        <taxon>Myxococcota</taxon>
        <taxon>Polyangia</taxon>
        <taxon>Polyangiales</taxon>
        <taxon>Labilitrichaceae</taxon>
        <taxon>Labilithrix</taxon>
    </lineage>
</organism>